<sequence length="62" mass="6765">MQNSENLTPIPDAFAILECLRQTAAQTLERKRRLGHYAVIWQDGGPVLVGDDAPKPADDSSS</sequence>
<proteinExistence type="predicted"/>
<keyword evidence="2" id="KW-1185">Reference proteome</keyword>
<comment type="caution">
    <text evidence="1">The sequence shown here is derived from an EMBL/GenBank/DDBJ whole genome shotgun (WGS) entry which is preliminary data.</text>
</comment>
<organism evidence="1 2">
    <name type="scientific">Methylomonas albis</name>
    <dbReference type="NCBI Taxonomy" id="1854563"/>
    <lineage>
        <taxon>Bacteria</taxon>
        <taxon>Pseudomonadati</taxon>
        <taxon>Pseudomonadota</taxon>
        <taxon>Gammaproteobacteria</taxon>
        <taxon>Methylococcales</taxon>
        <taxon>Methylococcaceae</taxon>
        <taxon>Methylomonas</taxon>
    </lineage>
</organism>
<evidence type="ECO:0000313" key="1">
    <source>
        <dbReference type="EMBL" id="MBD9355115.1"/>
    </source>
</evidence>
<protein>
    <submittedName>
        <fullName evidence="1">Uncharacterized protein</fullName>
    </submittedName>
</protein>
<dbReference type="EMBL" id="JACXSS010000001">
    <property type="protein sequence ID" value="MBD9355115.1"/>
    <property type="molecule type" value="Genomic_DNA"/>
</dbReference>
<name>A0ABR9CW73_9GAMM</name>
<dbReference type="Proteomes" id="UP000652176">
    <property type="component" value="Unassembled WGS sequence"/>
</dbReference>
<dbReference type="RefSeq" id="WP_192373517.1">
    <property type="nucleotide sequence ID" value="NZ_CAJHIV010000001.1"/>
</dbReference>
<accession>A0ABR9CW73</accession>
<evidence type="ECO:0000313" key="2">
    <source>
        <dbReference type="Proteomes" id="UP000652176"/>
    </source>
</evidence>
<reference evidence="1 2" key="1">
    <citation type="submission" date="2020-09" db="EMBL/GenBank/DDBJ databases">
        <title>Methylomonas albis sp. nov. and Methylomonas fluvii sp. nov.: Two cold-adapted methanotrophs from the River Elbe and an amended description of Methylovulum psychrotolerans strain Eb1.</title>
        <authorList>
            <person name="Bussmann I.K."/>
            <person name="Klings K.-W."/>
            <person name="Warnstedt J."/>
            <person name="Hoppert M."/>
            <person name="Saborowski A."/>
            <person name="Horn F."/>
            <person name="Liebner S."/>
        </authorList>
    </citation>
    <scope>NUCLEOTIDE SEQUENCE [LARGE SCALE GENOMIC DNA]</scope>
    <source>
        <strain evidence="1 2">EbA</strain>
    </source>
</reference>
<gene>
    <name evidence="1" type="ORF">IE877_04330</name>
</gene>